<dbReference type="GO" id="GO:0005741">
    <property type="term" value="C:mitochondrial outer membrane"/>
    <property type="evidence" value="ECO:0007669"/>
    <property type="project" value="UniProtKB-SubCell"/>
</dbReference>
<evidence type="ECO:0000256" key="2">
    <source>
        <dbReference type="ARBA" id="ARBA00022741"/>
    </source>
</evidence>
<keyword evidence="3" id="KW-0472">Membrane</keyword>
<dbReference type="GO" id="GO:0140570">
    <property type="term" value="P:extraction of mislocalized protein from mitochondrial outer membrane"/>
    <property type="evidence" value="ECO:0007669"/>
    <property type="project" value="TreeGrafter"/>
</dbReference>
<name>A0A2T9YK90_9FUNG</name>
<dbReference type="SUPFAM" id="SSF52540">
    <property type="entry name" value="P-loop containing nucleoside triphosphate hydrolases"/>
    <property type="match status" value="1"/>
</dbReference>
<organism evidence="7 8">
    <name type="scientific">Smittium simulii</name>
    <dbReference type="NCBI Taxonomy" id="133385"/>
    <lineage>
        <taxon>Eukaryota</taxon>
        <taxon>Fungi</taxon>
        <taxon>Fungi incertae sedis</taxon>
        <taxon>Zoopagomycota</taxon>
        <taxon>Kickxellomycotina</taxon>
        <taxon>Harpellomycetes</taxon>
        <taxon>Harpellales</taxon>
        <taxon>Legeriomycetaceae</taxon>
        <taxon>Smittium</taxon>
    </lineage>
</organism>
<dbReference type="CDD" id="cd19520">
    <property type="entry name" value="RecA-like_ATAD1"/>
    <property type="match status" value="1"/>
</dbReference>
<dbReference type="Gene3D" id="3.40.50.300">
    <property type="entry name" value="P-loop containing nucleotide triphosphate hydrolases"/>
    <property type="match status" value="1"/>
</dbReference>
<evidence type="ECO:0000256" key="5">
    <source>
        <dbReference type="ARBA" id="ARBA00023128"/>
    </source>
</evidence>
<dbReference type="STRING" id="133385.A0A2T9YK90"/>
<gene>
    <name evidence="7" type="ORF">BB561_003624</name>
</gene>
<dbReference type="InterPro" id="IPR027417">
    <property type="entry name" value="P-loop_NTPase"/>
</dbReference>
<comment type="caution">
    <text evidence="7">The sequence shown here is derived from an EMBL/GenBank/DDBJ whole genome shotgun (WGS) entry which is preliminary data.</text>
</comment>
<keyword evidence="8" id="KW-1185">Reference proteome</keyword>
<dbReference type="GO" id="GO:0016887">
    <property type="term" value="F:ATP hydrolysis activity"/>
    <property type="evidence" value="ECO:0007669"/>
    <property type="project" value="InterPro"/>
</dbReference>
<dbReference type="EMBL" id="MBFR01000150">
    <property type="protein sequence ID" value="PVU92743.1"/>
    <property type="molecule type" value="Genomic_DNA"/>
</dbReference>
<dbReference type="PANTHER" id="PTHR45644">
    <property type="entry name" value="AAA ATPASE, PUTATIVE (AFU_ORTHOLOGUE AFUA_2G12920)-RELATED-RELATED"/>
    <property type="match status" value="1"/>
</dbReference>
<dbReference type="Gene3D" id="1.10.8.60">
    <property type="match status" value="1"/>
</dbReference>
<keyword evidence="3" id="KW-1000">Mitochondrion outer membrane</keyword>
<dbReference type="OrthoDB" id="10254455at2759"/>
<proteinExistence type="predicted"/>
<keyword evidence="5" id="KW-0496">Mitochondrion</keyword>
<dbReference type="FunFam" id="3.40.50.300:FF:000538">
    <property type="entry name" value="ATPase family AAA domain-containing protein 1"/>
    <property type="match status" value="1"/>
</dbReference>
<keyword evidence="4" id="KW-0067">ATP-binding</keyword>
<protein>
    <recommendedName>
        <fullName evidence="6">AAA+ ATPase domain-containing protein</fullName>
    </recommendedName>
</protein>
<comment type="subcellular location">
    <subcellularLocation>
        <location evidence="1">Mitochondrion outer membrane</location>
        <topology evidence="1">Single-pass membrane protein</topology>
    </subcellularLocation>
</comment>
<dbReference type="InterPro" id="IPR051701">
    <property type="entry name" value="Mito_OM_Translocase_MSP1"/>
</dbReference>
<sequence length="373" mass="42510">MTNQIKQFAFDVSLLVITQIVVYYGFKYVMSKLDPEQNEKSEITNKGNQAIKQLQLKNLKLNQYEKIVASEVVFSEQISEGFSDIGGIDKIIESLKESVIYPLTHPHLFNCRSGLIGTPKGVLLYGPPGCGKTMLAKALAKESGARFINLRLSTLLDKWYGESNKLAKAVFTLAEKLEPCLVFIDEVDSFLRNRNSDDHEATSMMKAEFMSLWDGLTTNNKSRVILIGATNRPNDIDLAMLRRMPKRFYLQPPNEPQRVQILKILLKDVALSPHFDFVKLAKDTQNMSGSDIKEVCRSAAMNPIYEYIRKNPSATSTPFNYSQEPTQDSQISQRLYRHVENRDFEMFLNQNDSSLLTSYNINNMDIFNIDQCD</sequence>
<dbReference type="InterPro" id="IPR003959">
    <property type="entry name" value="ATPase_AAA_core"/>
</dbReference>
<dbReference type="GO" id="GO:0005524">
    <property type="term" value="F:ATP binding"/>
    <property type="evidence" value="ECO:0007669"/>
    <property type="project" value="UniProtKB-KW"/>
</dbReference>
<dbReference type="SMART" id="SM00382">
    <property type="entry name" value="AAA"/>
    <property type="match status" value="1"/>
</dbReference>
<dbReference type="AlphaFoldDB" id="A0A2T9YK90"/>
<evidence type="ECO:0000256" key="3">
    <source>
        <dbReference type="ARBA" id="ARBA00022787"/>
    </source>
</evidence>
<dbReference type="GO" id="GO:0140567">
    <property type="term" value="F:membrane protein dislocase activity"/>
    <property type="evidence" value="ECO:0007669"/>
    <property type="project" value="UniProtKB-ARBA"/>
</dbReference>
<evidence type="ECO:0000259" key="6">
    <source>
        <dbReference type="SMART" id="SM00382"/>
    </source>
</evidence>
<feature type="domain" description="AAA+ ATPase" evidence="6">
    <location>
        <begin position="118"/>
        <end position="254"/>
    </location>
</feature>
<dbReference type="Proteomes" id="UP000245383">
    <property type="component" value="Unassembled WGS sequence"/>
</dbReference>
<dbReference type="Pfam" id="PF17862">
    <property type="entry name" value="AAA_lid_3"/>
    <property type="match status" value="1"/>
</dbReference>
<accession>A0A2T9YK90</accession>
<dbReference type="InterPro" id="IPR003593">
    <property type="entry name" value="AAA+_ATPase"/>
</dbReference>
<dbReference type="InterPro" id="IPR041569">
    <property type="entry name" value="AAA_lid_3"/>
</dbReference>
<evidence type="ECO:0000256" key="4">
    <source>
        <dbReference type="ARBA" id="ARBA00022840"/>
    </source>
</evidence>
<evidence type="ECO:0000256" key="1">
    <source>
        <dbReference type="ARBA" id="ARBA00004572"/>
    </source>
</evidence>
<evidence type="ECO:0000313" key="7">
    <source>
        <dbReference type="EMBL" id="PVU92743.1"/>
    </source>
</evidence>
<evidence type="ECO:0000313" key="8">
    <source>
        <dbReference type="Proteomes" id="UP000245383"/>
    </source>
</evidence>
<reference evidence="7 8" key="1">
    <citation type="journal article" date="2018" name="MBio">
        <title>Comparative Genomics Reveals the Core Gene Toolbox for the Fungus-Insect Symbiosis.</title>
        <authorList>
            <person name="Wang Y."/>
            <person name="Stata M."/>
            <person name="Wang W."/>
            <person name="Stajich J.E."/>
            <person name="White M.M."/>
            <person name="Moncalvo J.M."/>
        </authorList>
    </citation>
    <scope>NUCLEOTIDE SEQUENCE [LARGE SCALE GENOMIC DNA]</scope>
    <source>
        <strain evidence="7 8">SWE-8-4</strain>
    </source>
</reference>
<dbReference type="Pfam" id="PF00004">
    <property type="entry name" value="AAA"/>
    <property type="match status" value="1"/>
</dbReference>
<dbReference type="PANTHER" id="PTHR45644:SF3">
    <property type="entry name" value="FI08533P-RELATED"/>
    <property type="match status" value="1"/>
</dbReference>
<keyword evidence="2" id="KW-0547">Nucleotide-binding</keyword>